<gene>
    <name evidence="7" type="ORF">F4693_001265</name>
</gene>
<dbReference type="PANTHER" id="PTHR43646:SF2">
    <property type="entry name" value="GLYCOSYLTRANSFERASE 2-LIKE DOMAIN-CONTAINING PROTEIN"/>
    <property type="match status" value="1"/>
</dbReference>
<evidence type="ECO:0000256" key="4">
    <source>
        <dbReference type="ARBA" id="ARBA00022679"/>
    </source>
</evidence>
<dbReference type="GO" id="GO:0016757">
    <property type="term" value="F:glycosyltransferase activity"/>
    <property type="evidence" value="ECO:0007669"/>
    <property type="project" value="UniProtKB-KW"/>
</dbReference>
<dbReference type="AlphaFoldDB" id="A0A7X0JBN7"/>
<dbReference type="Gene3D" id="3.90.550.10">
    <property type="entry name" value="Spore Coat Polysaccharide Biosynthesis Protein SpsA, Chain A"/>
    <property type="match status" value="1"/>
</dbReference>
<keyword evidence="4" id="KW-0808">Transferase</keyword>
<dbReference type="InterPro" id="IPR001173">
    <property type="entry name" value="Glyco_trans_2-like"/>
</dbReference>
<proteinExistence type="predicted"/>
<keyword evidence="2" id="KW-1003">Cell membrane</keyword>
<dbReference type="SUPFAM" id="SSF53448">
    <property type="entry name" value="Nucleotide-diphospho-sugar transferases"/>
    <property type="match status" value="1"/>
</dbReference>
<evidence type="ECO:0000313" key="8">
    <source>
        <dbReference type="Proteomes" id="UP000522313"/>
    </source>
</evidence>
<reference evidence="7 8" key="2">
    <citation type="submission" date="2020-08" db="EMBL/GenBank/DDBJ databases">
        <authorList>
            <person name="Partida-Martinez L."/>
            <person name="Huntemann M."/>
            <person name="Clum A."/>
            <person name="Wang J."/>
            <person name="Palaniappan K."/>
            <person name="Ritter S."/>
            <person name="Chen I.-M."/>
            <person name="Stamatis D."/>
            <person name="Reddy T."/>
            <person name="O'Malley R."/>
            <person name="Daum C."/>
            <person name="Shapiro N."/>
            <person name="Ivanova N."/>
            <person name="Kyrpides N."/>
            <person name="Woyke T."/>
        </authorList>
    </citation>
    <scope>NUCLEOTIDE SEQUENCE [LARGE SCALE GENOMIC DNA]</scope>
    <source>
        <strain evidence="7 8">AS3.13</strain>
    </source>
</reference>
<dbReference type="Pfam" id="PF00535">
    <property type="entry name" value="Glycos_transf_2"/>
    <property type="match status" value="1"/>
</dbReference>
<organism evidence="7 8">
    <name type="scientific">Sphingomonas endophytica</name>
    <dbReference type="NCBI Taxonomy" id="869719"/>
    <lineage>
        <taxon>Bacteria</taxon>
        <taxon>Pseudomonadati</taxon>
        <taxon>Pseudomonadota</taxon>
        <taxon>Alphaproteobacteria</taxon>
        <taxon>Sphingomonadales</taxon>
        <taxon>Sphingomonadaceae</taxon>
        <taxon>Sphingomonas</taxon>
    </lineage>
</organism>
<reference evidence="7 8" key="1">
    <citation type="submission" date="2020-08" db="EMBL/GenBank/DDBJ databases">
        <title>The Agave Microbiome: Exploring the role of microbial communities in plant adaptations to desert environments.</title>
        <authorList>
            <person name="Partida-Martinez L.P."/>
        </authorList>
    </citation>
    <scope>NUCLEOTIDE SEQUENCE [LARGE SCALE GENOMIC DNA]</scope>
    <source>
        <strain evidence="7 8">AS3.13</strain>
    </source>
</reference>
<feature type="domain" description="Glycosyltransferase 2-like" evidence="6">
    <location>
        <begin position="16"/>
        <end position="154"/>
    </location>
</feature>
<dbReference type="EMBL" id="JACHBT010000005">
    <property type="protein sequence ID" value="MBB6504300.1"/>
    <property type="molecule type" value="Genomic_DNA"/>
</dbReference>
<dbReference type="InterPro" id="IPR029044">
    <property type="entry name" value="Nucleotide-diphossugar_trans"/>
</dbReference>
<protein>
    <recommendedName>
        <fullName evidence="6">Glycosyltransferase 2-like domain-containing protein</fullName>
    </recommendedName>
</protein>
<evidence type="ECO:0000256" key="3">
    <source>
        <dbReference type="ARBA" id="ARBA00022676"/>
    </source>
</evidence>
<keyword evidence="3" id="KW-0328">Glycosyltransferase</keyword>
<dbReference type="Proteomes" id="UP000522313">
    <property type="component" value="Unassembled WGS sequence"/>
</dbReference>
<keyword evidence="5" id="KW-0472">Membrane</keyword>
<dbReference type="GO" id="GO:0005886">
    <property type="term" value="C:plasma membrane"/>
    <property type="evidence" value="ECO:0007669"/>
    <property type="project" value="UniProtKB-SubCell"/>
</dbReference>
<accession>A0A7X0JBN7</accession>
<evidence type="ECO:0000256" key="2">
    <source>
        <dbReference type="ARBA" id="ARBA00022475"/>
    </source>
</evidence>
<name>A0A7X0JBN7_9SPHN</name>
<dbReference type="RefSeq" id="WP_221434780.1">
    <property type="nucleotide sequence ID" value="NZ_JACHBT010000005.1"/>
</dbReference>
<evidence type="ECO:0000313" key="7">
    <source>
        <dbReference type="EMBL" id="MBB6504300.1"/>
    </source>
</evidence>
<comment type="caution">
    <text evidence="7">The sequence shown here is derived from an EMBL/GenBank/DDBJ whole genome shotgun (WGS) entry which is preliminary data.</text>
</comment>
<comment type="subcellular location">
    <subcellularLocation>
        <location evidence="1">Cell membrane</location>
    </subcellularLocation>
</comment>
<evidence type="ECO:0000259" key="6">
    <source>
        <dbReference type="Pfam" id="PF00535"/>
    </source>
</evidence>
<evidence type="ECO:0000256" key="1">
    <source>
        <dbReference type="ARBA" id="ARBA00004236"/>
    </source>
</evidence>
<evidence type="ECO:0000256" key="5">
    <source>
        <dbReference type="ARBA" id="ARBA00023136"/>
    </source>
</evidence>
<sequence>MSNPGVSADAAPAFAICVPARNEATRLPRLFDALERLALPSRATVTICLLLDSCTDDSAAIAATFAARARFPTHVAARSGAVANAGIARHAAMMLGIAALGDPNGILLSTDADSWPRVDWLDATMTALGAADLVAGDVRRGGARRDHAQDRIEVYYAGLHALRRRVDPVAWEASATHHHASGANMAMRVATYSAMGGFAPLPNGEDARLLDDAARAGFRVRRDAASVVHTSARRQGRAIGGLAAALHALDRTGLAGVRVTHPVDQLWQYRHQALARRVFTTGDLTGLAATVGLGVDHLRGVARDCPNAEAFAMRVVPEAPGGMRQVPLTVAESALAALAADTTPARAA</sequence>
<dbReference type="PANTHER" id="PTHR43646">
    <property type="entry name" value="GLYCOSYLTRANSFERASE"/>
    <property type="match status" value="1"/>
</dbReference>